<feature type="transmembrane region" description="Helical" evidence="5">
    <location>
        <begin position="197"/>
        <end position="217"/>
    </location>
</feature>
<feature type="transmembrane region" description="Helical" evidence="5">
    <location>
        <begin position="70"/>
        <end position="87"/>
    </location>
</feature>
<dbReference type="InterPro" id="IPR002657">
    <property type="entry name" value="BilAc:Na_symport/Acr3"/>
</dbReference>
<dbReference type="PANTHER" id="PTHR10361">
    <property type="entry name" value="SODIUM-BILE ACID COTRANSPORTER"/>
    <property type="match status" value="1"/>
</dbReference>
<evidence type="ECO:0000256" key="4">
    <source>
        <dbReference type="ARBA" id="ARBA00023136"/>
    </source>
</evidence>
<evidence type="ECO:0000256" key="3">
    <source>
        <dbReference type="ARBA" id="ARBA00022989"/>
    </source>
</evidence>
<keyword evidence="4 5" id="KW-0472">Membrane</keyword>
<feature type="transmembrane region" description="Helical" evidence="5">
    <location>
        <begin position="138"/>
        <end position="156"/>
    </location>
</feature>
<dbReference type="RefSeq" id="WP_201676294.1">
    <property type="nucleotide sequence ID" value="NZ_JAEQNE010000006.1"/>
</dbReference>
<evidence type="ECO:0008006" key="8">
    <source>
        <dbReference type="Google" id="ProtNLM"/>
    </source>
</evidence>
<dbReference type="AlphaFoldDB" id="A0A937CVC8"/>
<dbReference type="Gene3D" id="1.20.1530.20">
    <property type="match status" value="1"/>
</dbReference>
<dbReference type="Proteomes" id="UP000599109">
    <property type="component" value="Unassembled WGS sequence"/>
</dbReference>
<gene>
    <name evidence="6" type="ORF">JJ685_20950</name>
</gene>
<sequence>MTWAQLIPLAITLSMAGLLLSVALETRFGDLLHLLRRPSLLLRSVLAMNVVMPLFAVALGLAFVQQLEHAVVVSLMAMSLGPVPPILPGKELKAGGPRAYTMGLVFVSAALSIVLVPAMIALLGHVLDKPVQISMGSIARIVATWMLLPLLLGALVRHAAPALAQHVVRPLAIASGALLALACIPVLLQVWPKMLSLLGHFTLVAIIVFTLAGLAIGHLLGGPDPDERTVLALSTCTRHPAVAIAVLHAEPDRASVLAAVLLVLLVGGIATGPYVKWRAGSHAPAGSRHA</sequence>
<feature type="transmembrane region" description="Helical" evidence="5">
    <location>
        <begin position="255"/>
        <end position="275"/>
    </location>
</feature>
<keyword evidence="2 5" id="KW-0812">Transmembrane</keyword>
<comment type="subcellular location">
    <subcellularLocation>
        <location evidence="1">Membrane</location>
        <topology evidence="1">Multi-pass membrane protein</topology>
    </subcellularLocation>
</comment>
<evidence type="ECO:0000256" key="5">
    <source>
        <dbReference type="SAM" id="Phobius"/>
    </source>
</evidence>
<name>A0A937CVC8_9BURK</name>
<dbReference type="InterPro" id="IPR038770">
    <property type="entry name" value="Na+/solute_symporter_sf"/>
</dbReference>
<feature type="transmembrane region" description="Helical" evidence="5">
    <location>
        <begin position="6"/>
        <end position="24"/>
    </location>
</feature>
<feature type="transmembrane region" description="Helical" evidence="5">
    <location>
        <begin position="99"/>
        <end position="126"/>
    </location>
</feature>
<reference evidence="6 7" key="1">
    <citation type="journal article" date="2017" name="Int. J. Syst. Evol. Microbiol.">
        <title>Ramlibacter monticola sp. nov., isolated from forest soil.</title>
        <authorList>
            <person name="Chaudhary D.K."/>
            <person name="Kim J."/>
        </authorList>
    </citation>
    <scope>NUCLEOTIDE SEQUENCE [LARGE SCALE GENOMIC DNA]</scope>
    <source>
        <strain evidence="6 7">KACC 19175</strain>
    </source>
</reference>
<feature type="transmembrane region" description="Helical" evidence="5">
    <location>
        <begin position="168"/>
        <end position="191"/>
    </location>
</feature>
<dbReference type="InterPro" id="IPR004710">
    <property type="entry name" value="Bilac:Na_transpt"/>
</dbReference>
<dbReference type="GO" id="GO:0016020">
    <property type="term" value="C:membrane"/>
    <property type="evidence" value="ECO:0007669"/>
    <property type="project" value="UniProtKB-SubCell"/>
</dbReference>
<organism evidence="6 7">
    <name type="scientific">Ramlibacter monticola</name>
    <dbReference type="NCBI Taxonomy" id="1926872"/>
    <lineage>
        <taxon>Bacteria</taxon>
        <taxon>Pseudomonadati</taxon>
        <taxon>Pseudomonadota</taxon>
        <taxon>Betaproteobacteria</taxon>
        <taxon>Burkholderiales</taxon>
        <taxon>Comamonadaceae</taxon>
        <taxon>Ramlibacter</taxon>
    </lineage>
</organism>
<evidence type="ECO:0000256" key="1">
    <source>
        <dbReference type="ARBA" id="ARBA00004141"/>
    </source>
</evidence>
<keyword evidence="7" id="KW-1185">Reference proteome</keyword>
<protein>
    <recommendedName>
        <fullName evidence="8">Na+-dependent transporter</fullName>
    </recommendedName>
</protein>
<dbReference type="EMBL" id="JAEQNE010000006">
    <property type="protein sequence ID" value="MBL0393618.1"/>
    <property type="molecule type" value="Genomic_DNA"/>
</dbReference>
<evidence type="ECO:0000313" key="6">
    <source>
        <dbReference type="EMBL" id="MBL0393618.1"/>
    </source>
</evidence>
<proteinExistence type="predicted"/>
<evidence type="ECO:0000313" key="7">
    <source>
        <dbReference type="Proteomes" id="UP000599109"/>
    </source>
</evidence>
<dbReference type="Pfam" id="PF01758">
    <property type="entry name" value="SBF"/>
    <property type="match status" value="1"/>
</dbReference>
<evidence type="ECO:0000256" key="2">
    <source>
        <dbReference type="ARBA" id="ARBA00022692"/>
    </source>
</evidence>
<accession>A0A937CVC8</accession>
<feature type="transmembrane region" description="Helical" evidence="5">
    <location>
        <begin position="45"/>
        <end position="64"/>
    </location>
</feature>
<comment type="caution">
    <text evidence="6">The sequence shown here is derived from an EMBL/GenBank/DDBJ whole genome shotgun (WGS) entry which is preliminary data.</text>
</comment>
<keyword evidence="3 5" id="KW-1133">Transmembrane helix</keyword>
<dbReference type="PANTHER" id="PTHR10361:SF28">
    <property type="entry name" value="P3 PROTEIN-RELATED"/>
    <property type="match status" value="1"/>
</dbReference>